<comment type="caution">
    <text evidence="1">The sequence shown here is derived from an EMBL/GenBank/DDBJ whole genome shotgun (WGS) entry which is preliminary data.</text>
</comment>
<keyword evidence="2" id="KW-1185">Reference proteome</keyword>
<dbReference type="Proteomes" id="UP000187203">
    <property type="component" value="Unassembled WGS sequence"/>
</dbReference>
<proteinExistence type="predicted"/>
<evidence type="ECO:0000313" key="1">
    <source>
        <dbReference type="EMBL" id="OMO54603.1"/>
    </source>
</evidence>
<accession>A0A1R3G953</accession>
<sequence>MTWLKSTEDLMKGLHVFIQVKSGIPLALQSIDLRN</sequence>
<name>A0A1R3G953_9ROSI</name>
<dbReference type="EMBL" id="AWUE01023210">
    <property type="protein sequence ID" value="OMO54603.1"/>
    <property type="molecule type" value="Genomic_DNA"/>
</dbReference>
<evidence type="ECO:0000313" key="2">
    <source>
        <dbReference type="Proteomes" id="UP000187203"/>
    </source>
</evidence>
<gene>
    <name evidence="1" type="ORF">COLO4_36388</name>
</gene>
<organism evidence="1 2">
    <name type="scientific">Corchorus olitorius</name>
    <dbReference type="NCBI Taxonomy" id="93759"/>
    <lineage>
        <taxon>Eukaryota</taxon>
        <taxon>Viridiplantae</taxon>
        <taxon>Streptophyta</taxon>
        <taxon>Embryophyta</taxon>
        <taxon>Tracheophyta</taxon>
        <taxon>Spermatophyta</taxon>
        <taxon>Magnoliopsida</taxon>
        <taxon>eudicotyledons</taxon>
        <taxon>Gunneridae</taxon>
        <taxon>Pentapetalae</taxon>
        <taxon>rosids</taxon>
        <taxon>malvids</taxon>
        <taxon>Malvales</taxon>
        <taxon>Malvaceae</taxon>
        <taxon>Grewioideae</taxon>
        <taxon>Apeibeae</taxon>
        <taxon>Corchorus</taxon>
    </lineage>
</organism>
<reference evidence="2" key="1">
    <citation type="submission" date="2013-09" db="EMBL/GenBank/DDBJ databases">
        <title>Corchorus olitorius genome sequencing.</title>
        <authorList>
            <person name="Alam M."/>
            <person name="Haque M.S."/>
            <person name="Islam M.S."/>
            <person name="Emdad E.M."/>
            <person name="Islam M.M."/>
            <person name="Ahmed B."/>
            <person name="Halim A."/>
            <person name="Hossen Q.M.M."/>
            <person name="Hossain M.Z."/>
            <person name="Ahmed R."/>
            <person name="Khan M.M."/>
            <person name="Islam R."/>
            <person name="Rashid M.M."/>
            <person name="Khan S.A."/>
            <person name="Rahman M.S."/>
            <person name="Alam M."/>
            <person name="Yahiya A.S."/>
            <person name="Khan M.S."/>
            <person name="Azam M.S."/>
            <person name="Haque T."/>
            <person name="Lashkar M.Z.H."/>
            <person name="Akhand A.I."/>
            <person name="Morshed G."/>
            <person name="Roy S."/>
            <person name="Uddin K.S."/>
            <person name="Rabeya T."/>
            <person name="Hossain A.S."/>
            <person name="Chowdhury A."/>
            <person name="Snigdha A.R."/>
            <person name="Mortoza M.S."/>
            <person name="Matin S.A."/>
            <person name="Hoque S.M.E."/>
            <person name="Islam M.K."/>
            <person name="Roy D.K."/>
            <person name="Haider R."/>
            <person name="Moosa M.M."/>
            <person name="Elias S.M."/>
            <person name="Hasan A.M."/>
            <person name="Jahan S."/>
            <person name="Shafiuddin M."/>
            <person name="Mahmood N."/>
            <person name="Shommy N.S."/>
        </authorList>
    </citation>
    <scope>NUCLEOTIDE SEQUENCE [LARGE SCALE GENOMIC DNA]</scope>
    <source>
        <strain evidence="2">cv. O-4</strain>
    </source>
</reference>
<dbReference type="AlphaFoldDB" id="A0A1R3G953"/>
<protein>
    <submittedName>
        <fullName evidence="1">Uncharacterized protein</fullName>
    </submittedName>
</protein>